<sequence length="115" mass="11417">MLPAAAAAAACSSVTSSSASAPRISMSSTSGVMPSSTQPRSRSNRLAPPYSSGTATACRAGCASRIGSAAAGAPAPTLAHTHSGTTGTPPRREDEREDVDGEVQDRARTSNSQGA</sequence>
<comment type="caution">
    <text evidence="2">The sequence shown here is derived from an EMBL/GenBank/DDBJ whole genome shotgun (WGS) entry which is preliminary data.</text>
</comment>
<name>A0A0M8N4Q0_ESCWE</name>
<feature type="region of interest" description="Disordered" evidence="1">
    <location>
        <begin position="1"/>
        <end position="57"/>
    </location>
</feature>
<protein>
    <submittedName>
        <fullName evidence="2">Uncharacterized protein</fullName>
    </submittedName>
</protein>
<evidence type="ECO:0000256" key="1">
    <source>
        <dbReference type="SAM" id="MobiDB-lite"/>
    </source>
</evidence>
<evidence type="ECO:0000313" key="3">
    <source>
        <dbReference type="Proteomes" id="UP000053831"/>
    </source>
</evidence>
<evidence type="ECO:0000313" key="2">
    <source>
        <dbReference type="EMBL" id="KOS19801.1"/>
    </source>
</evidence>
<dbReference type="EMBL" id="LGSR01000020">
    <property type="protein sequence ID" value="KOS19801.1"/>
    <property type="molecule type" value="Genomic_DNA"/>
</dbReference>
<organism evidence="2 3">
    <name type="scientific">Escovopsis weberi</name>
    <dbReference type="NCBI Taxonomy" id="150374"/>
    <lineage>
        <taxon>Eukaryota</taxon>
        <taxon>Fungi</taxon>
        <taxon>Dikarya</taxon>
        <taxon>Ascomycota</taxon>
        <taxon>Pezizomycotina</taxon>
        <taxon>Sordariomycetes</taxon>
        <taxon>Hypocreomycetidae</taxon>
        <taxon>Hypocreales</taxon>
        <taxon>Hypocreaceae</taxon>
        <taxon>Escovopsis</taxon>
    </lineage>
</organism>
<reference evidence="2 3" key="1">
    <citation type="submission" date="2015-07" db="EMBL/GenBank/DDBJ databases">
        <title>The genome of the fungus Escovopsis weberi, a specialized disease agent of ant agriculture.</title>
        <authorList>
            <person name="de Man T.J."/>
            <person name="Stajich J.E."/>
            <person name="Kubicek C.P."/>
            <person name="Chenthamara K."/>
            <person name="Atanasova L."/>
            <person name="Druzhinina I.S."/>
            <person name="Birnbaum S."/>
            <person name="Barribeau S.M."/>
            <person name="Teiling C."/>
            <person name="Suen G."/>
            <person name="Currie C."/>
            <person name="Gerardo N.M."/>
        </authorList>
    </citation>
    <scope>NUCLEOTIDE SEQUENCE [LARGE SCALE GENOMIC DNA]</scope>
</reference>
<gene>
    <name evidence="2" type="ORF">ESCO_000322</name>
</gene>
<accession>A0A0M8N4Q0</accession>
<feature type="compositionally biased region" description="Low complexity" evidence="1">
    <location>
        <begin position="1"/>
        <end position="37"/>
    </location>
</feature>
<proteinExistence type="predicted"/>
<keyword evidence="3" id="KW-1185">Reference proteome</keyword>
<dbReference type="Proteomes" id="UP000053831">
    <property type="component" value="Unassembled WGS sequence"/>
</dbReference>
<feature type="region of interest" description="Disordered" evidence="1">
    <location>
        <begin position="70"/>
        <end position="115"/>
    </location>
</feature>
<dbReference type="AlphaFoldDB" id="A0A0M8N4Q0"/>